<evidence type="ECO:0000256" key="4">
    <source>
        <dbReference type="ARBA" id="ARBA00022692"/>
    </source>
</evidence>
<evidence type="ECO:0000313" key="9">
    <source>
        <dbReference type="Proteomes" id="UP000500938"/>
    </source>
</evidence>
<dbReference type="AlphaFoldDB" id="A0A6M4IL85"/>
<feature type="transmembrane region" description="Helical" evidence="7">
    <location>
        <begin position="167"/>
        <end position="190"/>
    </location>
</feature>
<feature type="transmembrane region" description="Helical" evidence="7">
    <location>
        <begin position="196"/>
        <end position="215"/>
    </location>
</feature>
<keyword evidence="6 7" id="KW-0472">Membrane</keyword>
<dbReference type="PANTHER" id="PTHR23513">
    <property type="entry name" value="INTEGRAL MEMBRANE EFFLUX PROTEIN-RELATED"/>
    <property type="match status" value="1"/>
</dbReference>
<keyword evidence="2" id="KW-0813">Transport</keyword>
<accession>A0A6M4IL85</accession>
<dbReference type="EMBL" id="CP053085">
    <property type="protein sequence ID" value="QJR34136.1"/>
    <property type="molecule type" value="Genomic_DNA"/>
</dbReference>
<dbReference type="CDD" id="cd06173">
    <property type="entry name" value="MFS_MefA_like"/>
    <property type="match status" value="1"/>
</dbReference>
<evidence type="ECO:0000256" key="6">
    <source>
        <dbReference type="ARBA" id="ARBA00023136"/>
    </source>
</evidence>
<evidence type="ECO:0000256" key="2">
    <source>
        <dbReference type="ARBA" id="ARBA00022448"/>
    </source>
</evidence>
<keyword evidence="5 7" id="KW-1133">Transmembrane helix</keyword>
<evidence type="ECO:0000313" key="8">
    <source>
        <dbReference type="EMBL" id="QJR34136.1"/>
    </source>
</evidence>
<feature type="transmembrane region" description="Helical" evidence="7">
    <location>
        <begin position="125"/>
        <end position="146"/>
    </location>
</feature>
<evidence type="ECO:0000256" key="7">
    <source>
        <dbReference type="SAM" id="Phobius"/>
    </source>
</evidence>
<comment type="subcellular location">
    <subcellularLocation>
        <location evidence="1">Cell membrane</location>
        <topology evidence="1">Multi-pass membrane protein</topology>
    </subcellularLocation>
</comment>
<keyword evidence="9" id="KW-1185">Reference proteome</keyword>
<reference evidence="8 9" key="1">
    <citation type="submission" date="2020-05" db="EMBL/GenBank/DDBJ databases">
        <title>Complete genome sequence of Gemmatimonas greenlandica TET16.</title>
        <authorList>
            <person name="Zeng Y."/>
        </authorList>
    </citation>
    <scope>NUCLEOTIDE SEQUENCE [LARGE SCALE GENOMIC DNA]</scope>
    <source>
        <strain evidence="8 9">TET16</strain>
    </source>
</reference>
<proteinExistence type="predicted"/>
<feature type="transmembrane region" description="Helical" evidence="7">
    <location>
        <begin position="94"/>
        <end position="113"/>
    </location>
</feature>
<name>A0A6M4IL85_9BACT</name>
<organism evidence="8 9">
    <name type="scientific">Gemmatimonas groenlandica</name>
    <dbReference type="NCBI Taxonomy" id="2732249"/>
    <lineage>
        <taxon>Bacteria</taxon>
        <taxon>Pseudomonadati</taxon>
        <taxon>Gemmatimonadota</taxon>
        <taxon>Gemmatimonadia</taxon>
        <taxon>Gemmatimonadales</taxon>
        <taxon>Gemmatimonadaceae</taxon>
        <taxon>Gemmatimonas</taxon>
    </lineage>
</organism>
<dbReference type="Proteomes" id="UP000500938">
    <property type="component" value="Chromosome"/>
</dbReference>
<feature type="transmembrane region" description="Helical" evidence="7">
    <location>
        <begin position="32"/>
        <end position="55"/>
    </location>
</feature>
<dbReference type="KEGG" id="ggr:HKW67_00700"/>
<protein>
    <submittedName>
        <fullName evidence="8">MFS transporter</fullName>
    </submittedName>
</protein>
<keyword evidence="4 7" id="KW-0812">Transmembrane</keyword>
<evidence type="ECO:0000256" key="3">
    <source>
        <dbReference type="ARBA" id="ARBA00022475"/>
    </source>
</evidence>
<feature type="transmembrane region" description="Helical" evidence="7">
    <location>
        <begin position="282"/>
        <end position="300"/>
    </location>
</feature>
<feature type="transmembrane region" description="Helical" evidence="7">
    <location>
        <begin position="394"/>
        <end position="417"/>
    </location>
</feature>
<keyword evidence="3" id="KW-1003">Cell membrane</keyword>
<dbReference type="InterPro" id="IPR036259">
    <property type="entry name" value="MFS_trans_sf"/>
</dbReference>
<dbReference type="GO" id="GO:0005886">
    <property type="term" value="C:plasma membrane"/>
    <property type="evidence" value="ECO:0007669"/>
    <property type="project" value="UniProtKB-SubCell"/>
</dbReference>
<evidence type="ECO:0000256" key="1">
    <source>
        <dbReference type="ARBA" id="ARBA00004651"/>
    </source>
</evidence>
<sequence length="430" mass="45448">MRRAPIASVNQEPIDAPSDTYAALRIPNFRRYLLALFTLTLGIQIQGTVVGWQIYDLTHDPLALGIVGLAEALPAISMSLFAGHVADSHDRRRIALWALSLLVICSLGLWWLAHPAPIGDLALAAPARVRAIYAVIVLSGLARAFLQPARQALSAELVPRTLYSNAITWRTGSWQLAAVLGPALGGGLYALGGTTLGYAVDAVLMTFAVGALFSVRHRSPVREVTDEPILSSITGGLRFVLGEPLLLSALTLDLFSVLFGGAIALLPVFAAEILHTGPSGLGLLRAAPAVGAVITSIALTRWPPFAHTGRNLLIAVTGFGACTILFGLSRSLWLSLGALALAGAFDMVSVVIRSLMLQIRTPEALLGRVSSVNQIFIGSSNEIGSFESGLTARWWGAVTAVVVGGVATLVVVATVAWRVPSLRRLKQLVK</sequence>
<feature type="transmembrane region" description="Helical" evidence="7">
    <location>
        <begin position="245"/>
        <end position="270"/>
    </location>
</feature>
<dbReference type="InterPro" id="IPR010290">
    <property type="entry name" value="TM_effector"/>
</dbReference>
<dbReference type="SUPFAM" id="SSF103473">
    <property type="entry name" value="MFS general substrate transporter"/>
    <property type="match status" value="1"/>
</dbReference>
<dbReference type="PANTHER" id="PTHR23513:SF9">
    <property type="entry name" value="ENTEROBACTIN EXPORTER ENTS"/>
    <property type="match status" value="1"/>
</dbReference>
<feature type="transmembrane region" description="Helical" evidence="7">
    <location>
        <begin position="61"/>
        <end position="82"/>
    </location>
</feature>
<feature type="transmembrane region" description="Helical" evidence="7">
    <location>
        <begin position="312"/>
        <end position="328"/>
    </location>
</feature>
<gene>
    <name evidence="8" type="ORF">HKW67_00700</name>
</gene>
<dbReference type="Gene3D" id="1.20.1250.20">
    <property type="entry name" value="MFS general substrate transporter like domains"/>
    <property type="match status" value="1"/>
</dbReference>
<evidence type="ECO:0000256" key="5">
    <source>
        <dbReference type="ARBA" id="ARBA00022989"/>
    </source>
</evidence>
<dbReference type="Pfam" id="PF05977">
    <property type="entry name" value="MFS_3"/>
    <property type="match status" value="1"/>
</dbReference>